<keyword evidence="3" id="KW-1185">Reference proteome</keyword>
<protein>
    <submittedName>
        <fullName evidence="2">Uncharacterized protein</fullName>
    </submittedName>
</protein>
<organism evidence="2 3">
    <name type="scientific">Escherichia coli O6:H1 (strain CFT073 / ATCC 700928 / UPEC)</name>
    <dbReference type="NCBI Taxonomy" id="199310"/>
    <lineage>
        <taxon>Bacteria</taxon>
        <taxon>Pseudomonadati</taxon>
        <taxon>Pseudomonadota</taxon>
        <taxon>Gammaproteobacteria</taxon>
        <taxon>Enterobacterales</taxon>
        <taxon>Enterobacteriaceae</taxon>
        <taxon>Escherichia</taxon>
    </lineage>
</organism>
<evidence type="ECO:0000313" key="3">
    <source>
        <dbReference type="Proteomes" id="UP000001410"/>
    </source>
</evidence>
<dbReference type="KEGG" id="ecc:c0304"/>
<evidence type="ECO:0000313" key="2">
    <source>
        <dbReference type="EMBL" id="AAN78792.1"/>
    </source>
</evidence>
<accession>A0A0H2V4F3</accession>
<dbReference type="Proteomes" id="UP000001410">
    <property type="component" value="Chromosome"/>
</dbReference>
<dbReference type="EMBL" id="AE014075">
    <property type="protein sequence ID" value="AAN78792.1"/>
    <property type="molecule type" value="Genomic_DNA"/>
</dbReference>
<evidence type="ECO:0000256" key="1">
    <source>
        <dbReference type="SAM" id="MobiDB-lite"/>
    </source>
</evidence>
<dbReference type="RefSeq" id="WP_011076196.1">
    <property type="nucleotide sequence ID" value="NC_004431.1"/>
</dbReference>
<feature type="region of interest" description="Disordered" evidence="1">
    <location>
        <begin position="45"/>
        <end position="66"/>
    </location>
</feature>
<reference evidence="2 3" key="1">
    <citation type="journal article" date="2002" name="Proc. Natl. Acad. Sci. U.S.A.">
        <title>Extensive mosaic structure revealed by the complete genome sequence of uropathogenic Escherichia coli.</title>
        <authorList>
            <person name="Welch R.A."/>
            <person name="Burland V."/>
            <person name="Plunkett G.III."/>
            <person name="Redford P."/>
            <person name="Roesch P."/>
            <person name="Rasko D."/>
            <person name="Buckles E.L."/>
            <person name="Liou S.R."/>
            <person name="Boutin A."/>
            <person name="Hackett J."/>
            <person name="Stroud D."/>
            <person name="Mayhew G.F."/>
            <person name="Rose D.J."/>
            <person name="Zhou S."/>
            <person name="Schwartz D.C."/>
            <person name="Perna N.T."/>
            <person name="Mobley H.L."/>
            <person name="Donnenberg M.S."/>
            <person name="Blattner F.R."/>
        </authorList>
    </citation>
    <scope>NUCLEOTIDE SEQUENCE [LARGE SCALE GENOMIC DNA]</scope>
    <source>
        <strain evidence="3">CFT073 / ATCC 700928 / UPEC</strain>
    </source>
</reference>
<name>A0A0H2V4F3_ECOL6</name>
<gene>
    <name evidence="2" type="ordered locus">c0304</name>
</gene>
<dbReference type="HOGENOM" id="CLU_205777_0_0_6"/>
<sequence length="66" mass="7344">MAQYDDDEHALQVSMQGRGYHHFRILPHLPETTGISYGYRQPLCGMPGARTDPSDPSVLRSASDGR</sequence>
<dbReference type="AlphaFoldDB" id="A0A0H2V4F3"/>
<proteinExistence type="predicted"/>